<evidence type="ECO:0000256" key="1">
    <source>
        <dbReference type="SAM" id="SignalP"/>
    </source>
</evidence>
<sequence length="179" mass="19583">MAMRKRRIGFLSAALFLGAALFPACQSKKPGQETAPAGAKNQVLGIWKPLSAQIDPEGRNVPAYGPNPAGRLVFTENMQYLEVLHDPGIPAFKSDVRGQGTPEENQAAMAGSIAFYGQYTVDERGEFNGNRVDGSTFPNWIGSVRTRADLKLVVTGDTMTENFQRPDGTEIRIVWARVR</sequence>
<feature type="signal peptide" evidence="1">
    <location>
        <begin position="1"/>
        <end position="26"/>
    </location>
</feature>
<dbReference type="EMBL" id="CADCTQ010000500">
    <property type="protein sequence ID" value="CAA9309016.1"/>
    <property type="molecule type" value="Genomic_DNA"/>
</dbReference>
<gene>
    <name evidence="3" type="ORF">AVDCRST_MAG56-6068</name>
</gene>
<feature type="domain" description="Lipocalin-like" evidence="2">
    <location>
        <begin position="45"/>
        <end position="147"/>
    </location>
</feature>
<organism evidence="3">
    <name type="scientific">uncultured Cytophagales bacterium</name>
    <dbReference type="NCBI Taxonomy" id="158755"/>
    <lineage>
        <taxon>Bacteria</taxon>
        <taxon>Pseudomonadati</taxon>
        <taxon>Bacteroidota</taxon>
        <taxon>Sphingobacteriia</taxon>
        <taxon>Sphingobacteriales</taxon>
        <taxon>environmental samples</taxon>
    </lineage>
</organism>
<keyword evidence="1" id="KW-0732">Signal</keyword>
<dbReference type="InterPro" id="IPR024311">
    <property type="entry name" value="Lipocalin-like"/>
</dbReference>
<name>A0A6J4KL34_9SPHI</name>
<dbReference type="AlphaFoldDB" id="A0A6J4KL34"/>
<protein>
    <recommendedName>
        <fullName evidence="2">Lipocalin-like domain-containing protein</fullName>
    </recommendedName>
</protein>
<feature type="chain" id="PRO_5026872913" description="Lipocalin-like domain-containing protein" evidence="1">
    <location>
        <begin position="27"/>
        <end position="179"/>
    </location>
</feature>
<evidence type="ECO:0000313" key="3">
    <source>
        <dbReference type="EMBL" id="CAA9309016.1"/>
    </source>
</evidence>
<evidence type="ECO:0000259" key="2">
    <source>
        <dbReference type="Pfam" id="PF13924"/>
    </source>
</evidence>
<proteinExistence type="predicted"/>
<accession>A0A6J4KL34</accession>
<dbReference type="Pfam" id="PF13924">
    <property type="entry name" value="Lipocalin_5"/>
    <property type="match status" value="1"/>
</dbReference>
<reference evidence="3" key="1">
    <citation type="submission" date="2020-02" db="EMBL/GenBank/DDBJ databases">
        <authorList>
            <person name="Meier V. D."/>
        </authorList>
    </citation>
    <scope>NUCLEOTIDE SEQUENCE</scope>
    <source>
        <strain evidence="3">AVDCRST_MAG56</strain>
    </source>
</reference>